<dbReference type="Gene3D" id="2.60.40.380">
    <property type="entry name" value="Purple acid phosphatase-like, N-terminal"/>
    <property type="match status" value="1"/>
</dbReference>
<evidence type="ECO:0000259" key="6">
    <source>
        <dbReference type="Pfam" id="PF16656"/>
    </source>
</evidence>
<dbReference type="Pfam" id="PF16656">
    <property type="entry name" value="Pur_ac_phosph_N"/>
    <property type="match status" value="1"/>
</dbReference>
<proteinExistence type="inferred from homology"/>
<dbReference type="InterPro" id="IPR029052">
    <property type="entry name" value="Metallo-depent_PP-like"/>
</dbReference>
<evidence type="ECO:0000256" key="3">
    <source>
        <dbReference type="RuleBase" id="RU361203"/>
    </source>
</evidence>
<dbReference type="InterPro" id="IPR004843">
    <property type="entry name" value="Calcineurin-like_PHP"/>
</dbReference>
<evidence type="ECO:0000256" key="2">
    <source>
        <dbReference type="ARBA" id="ARBA00023180"/>
    </source>
</evidence>
<keyword evidence="2" id="KW-0325">Glycoprotein</keyword>
<evidence type="ECO:0000313" key="8">
    <source>
        <dbReference type="Proteomes" id="UP000677054"/>
    </source>
</evidence>
<feature type="domain" description="Purple acid phosphatase C-terminal" evidence="5">
    <location>
        <begin position="381"/>
        <end position="433"/>
    </location>
</feature>
<dbReference type="EC" id="3.1.3.2" evidence="3"/>
<dbReference type="OrthoDB" id="45007at2759"/>
<feature type="domain" description="Purple acid phosphatase N-terminal" evidence="6">
    <location>
        <begin position="46"/>
        <end position="140"/>
    </location>
</feature>
<organism evidence="7">
    <name type="scientific">Darwinula stevensoni</name>
    <dbReference type="NCBI Taxonomy" id="69355"/>
    <lineage>
        <taxon>Eukaryota</taxon>
        <taxon>Metazoa</taxon>
        <taxon>Ecdysozoa</taxon>
        <taxon>Arthropoda</taxon>
        <taxon>Crustacea</taxon>
        <taxon>Oligostraca</taxon>
        <taxon>Ostracoda</taxon>
        <taxon>Podocopa</taxon>
        <taxon>Podocopida</taxon>
        <taxon>Darwinulocopina</taxon>
        <taxon>Darwinuloidea</taxon>
        <taxon>Darwinulidae</taxon>
        <taxon>Darwinula</taxon>
    </lineage>
</organism>
<dbReference type="GO" id="GO:0003993">
    <property type="term" value="F:acid phosphatase activity"/>
    <property type="evidence" value="ECO:0007669"/>
    <property type="project" value="UniProtKB-EC"/>
</dbReference>
<evidence type="ECO:0000313" key="7">
    <source>
        <dbReference type="EMBL" id="CAD7243164.1"/>
    </source>
</evidence>
<keyword evidence="1 3" id="KW-0732">Signal</keyword>
<feature type="chain" id="PRO_5036513645" description="Purple acid phosphatase" evidence="3">
    <location>
        <begin position="31"/>
        <end position="434"/>
    </location>
</feature>
<dbReference type="PANTHER" id="PTHR45867">
    <property type="entry name" value="PURPLE ACID PHOSPHATASE"/>
    <property type="match status" value="1"/>
</dbReference>
<dbReference type="InterPro" id="IPR015914">
    <property type="entry name" value="PAPs_N"/>
</dbReference>
<protein>
    <recommendedName>
        <fullName evidence="3">Purple acid phosphatase</fullName>
        <ecNumber evidence="3">3.1.3.2</ecNumber>
    </recommendedName>
</protein>
<dbReference type="InterPro" id="IPR025733">
    <property type="entry name" value="PAPs_C"/>
</dbReference>
<keyword evidence="3" id="KW-0378">Hydrolase</keyword>
<keyword evidence="8" id="KW-1185">Reference proteome</keyword>
<dbReference type="CDD" id="cd00839">
    <property type="entry name" value="MPP_PAPs"/>
    <property type="match status" value="1"/>
</dbReference>
<dbReference type="GO" id="GO:0046872">
    <property type="term" value="F:metal ion binding"/>
    <property type="evidence" value="ECO:0007669"/>
    <property type="project" value="InterPro"/>
</dbReference>
<dbReference type="SUPFAM" id="SSF56300">
    <property type="entry name" value="Metallo-dependent phosphatases"/>
    <property type="match status" value="1"/>
</dbReference>
<feature type="signal peptide" evidence="3">
    <location>
        <begin position="1"/>
        <end position="30"/>
    </location>
</feature>
<feature type="domain" description="Calcineurin-like phosphoesterase" evidence="4">
    <location>
        <begin position="150"/>
        <end position="355"/>
    </location>
</feature>
<dbReference type="Pfam" id="PF14008">
    <property type="entry name" value="Metallophos_C"/>
    <property type="match status" value="1"/>
</dbReference>
<dbReference type="EMBL" id="CAJPEV010000377">
    <property type="protein sequence ID" value="CAG0884636.1"/>
    <property type="molecule type" value="Genomic_DNA"/>
</dbReference>
<dbReference type="AlphaFoldDB" id="A0A7R8X9R2"/>
<dbReference type="Proteomes" id="UP000677054">
    <property type="component" value="Unassembled WGS sequence"/>
</dbReference>
<comment type="similarity">
    <text evidence="3">Belongs to the metallophosphoesterase superfamily. Purple acid phosphatase family.</text>
</comment>
<name>A0A7R8X9R2_9CRUS</name>
<evidence type="ECO:0000259" key="5">
    <source>
        <dbReference type="Pfam" id="PF14008"/>
    </source>
</evidence>
<sequence length="434" mass="49758">MWFANKHCHHAFGLLFIGFLMTLFYDASLGQDEFAEDISNTGNFIPGQIHLSLGESSGEMVVMWSTWLDTGTSEVIFRKEGDEKPWSTVTGTRTLFVDPGPKKHSQYIHRVTLTNLLPNTTYDYHCGSVLAWSAGYKFTTFPDGSDWSPRLALFGDLGLINAQSIPQLTKDVRQGMYDAVLHVGDFAYDMNDKDGTVGDDFMELMEPIAARLPYMTCVGNHEQAYNFTHYKQRFAMPGGQENMFYTFEMGPIKFIAISTEFYYFLNYGYKQVVFQYEWLERTLMEANQPENRAKQPWVIVFGHRPMYCSNSDRDDCTKHETIIRVGVPLLHFFGVEPLLYKYGVDLAIWAHEHSYERLWPVYNRKVYNGTDSANPYVNPGAPVHFTTGSAGCQEKTDSFGKKPEWSAFRSSDYGYTRLQAFNGTHLYFEQVSDD</sequence>
<dbReference type="SUPFAM" id="SSF49363">
    <property type="entry name" value="Purple acid phosphatase, N-terminal domain"/>
    <property type="match status" value="1"/>
</dbReference>
<accession>A0A7R8X9R2</accession>
<reference evidence="7" key="1">
    <citation type="submission" date="2020-11" db="EMBL/GenBank/DDBJ databases">
        <authorList>
            <person name="Tran Van P."/>
        </authorList>
    </citation>
    <scope>NUCLEOTIDE SEQUENCE</scope>
</reference>
<evidence type="ECO:0000256" key="1">
    <source>
        <dbReference type="ARBA" id="ARBA00022729"/>
    </source>
</evidence>
<dbReference type="InterPro" id="IPR008963">
    <property type="entry name" value="Purple_acid_Pase-like_N"/>
</dbReference>
<gene>
    <name evidence="7" type="ORF">DSTB1V02_LOCUS3097</name>
</gene>
<evidence type="ECO:0000259" key="4">
    <source>
        <dbReference type="Pfam" id="PF00149"/>
    </source>
</evidence>
<dbReference type="Pfam" id="PF00149">
    <property type="entry name" value="Metallophos"/>
    <property type="match status" value="1"/>
</dbReference>
<dbReference type="PANTHER" id="PTHR45867:SF3">
    <property type="entry name" value="ACID PHOSPHATASE TYPE 7"/>
    <property type="match status" value="1"/>
</dbReference>
<dbReference type="Gene3D" id="3.60.21.10">
    <property type="match status" value="1"/>
</dbReference>
<dbReference type="EMBL" id="LR899894">
    <property type="protein sequence ID" value="CAD7243164.1"/>
    <property type="molecule type" value="Genomic_DNA"/>
</dbReference>
<dbReference type="InterPro" id="IPR041792">
    <property type="entry name" value="MPP_PAP"/>
</dbReference>
<comment type="catalytic activity">
    <reaction evidence="3">
        <text>a phosphate monoester + H2O = an alcohol + phosphate</text>
        <dbReference type="Rhea" id="RHEA:15017"/>
        <dbReference type="ChEBI" id="CHEBI:15377"/>
        <dbReference type="ChEBI" id="CHEBI:30879"/>
        <dbReference type="ChEBI" id="CHEBI:43474"/>
        <dbReference type="ChEBI" id="CHEBI:67140"/>
        <dbReference type="EC" id="3.1.3.2"/>
    </reaction>
</comment>
<feature type="non-terminal residue" evidence="7">
    <location>
        <position position="434"/>
    </location>
</feature>